<feature type="region of interest" description="Disordered" evidence="5">
    <location>
        <begin position="16"/>
        <end position="38"/>
    </location>
</feature>
<protein>
    <submittedName>
        <fullName evidence="7">ABC transporter ATP-binding protein</fullName>
    </submittedName>
</protein>
<accession>A0ABX8GIN4</accession>
<evidence type="ECO:0000256" key="2">
    <source>
        <dbReference type="ARBA" id="ARBA00022448"/>
    </source>
</evidence>
<dbReference type="InterPro" id="IPR003439">
    <property type="entry name" value="ABC_transporter-like_ATP-bd"/>
</dbReference>
<name>A0ABX8GIN4_9CELL</name>
<dbReference type="PANTHER" id="PTHR43335">
    <property type="entry name" value="ABC TRANSPORTER, ATP-BINDING PROTEIN"/>
    <property type="match status" value="1"/>
</dbReference>
<dbReference type="Pfam" id="PF00005">
    <property type="entry name" value="ABC_tran"/>
    <property type="match status" value="1"/>
</dbReference>
<dbReference type="Gene3D" id="3.40.50.300">
    <property type="entry name" value="P-loop containing nucleotide triphosphate hydrolases"/>
    <property type="match status" value="1"/>
</dbReference>
<dbReference type="CDD" id="cd03268">
    <property type="entry name" value="ABC_BcrA_bacitracin_resist"/>
    <property type="match status" value="1"/>
</dbReference>
<evidence type="ECO:0000256" key="4">
    <source>
        <dbReference type="ARBA" id="ARBA00022840"/>
    </source>
</evidence>
<dbReference type="EMBL" id="CP076023">
    <property type="protein sequence ID" value="QWC16064.1"/>
    <property type="molecule type" value="Genomic_DNA"/>
</dbReference>
<keyword evidence="2" id="KW-0813">Transport</keyword>
<evidence type="ECO:0000313" key="8">
    <source>
        <dbReference type="Proteomes" id="UP000679335"/>
    </source>
</evidence>
<sequence length="357" mass="38314">MALTFRAYERAAAVSSSSGRTRHYVDRPTTRPPSGRHSRTVDDIVVEATGLTKRYGSRTAVDRLDLRVRRGEVYGFLGPNGAGKTTALRAVLGLVRPSAGRVRTLGAVPGSPAALRRIGMLVEAPAFYPYLSARGNLRALGRLAGTGTSRIDQVLETVDLATRADEPVHRYSLGMTQRLGVAAALLKAPELVILDEPTNGLDPAGMADMRLLIRRLRDDGITVMLSSHLMGEVQHVCDRLGVVHHGRLLREGTVDELRGAVALRVGTDRPAAAREVLSSLVGVGRVAPRNGALEVACRRDSARVLASRIAEAMVRAGLPLHELALADRTLEDVFLELTGDRAAARTSPGNRRDGSEP</sequence>
<dbReference type="SMART" id="SM00382">
    <property type="entry name" value="AAA"/>
    <property type="match status" value="1"/>
</dbReference>
<dbReference type="Proteomes" id="UP000679335">
    <property type="component" value="Chromosome"/>
</dbReference>
<organism evidence="7 8">
    <name type="scientific">Cellulomonas dongxiuzhuiae</name>
    <dbReference type="NCBI Taxonomy" id="2819979"/>
    <lineage>
        <taxon>Bacteria</taxon>
        <taxon>Bacillati</taxon>
        <taxon>Actinomycetota</taxon>
        <taxon>Actinomycetes</taxon>
        <taxon>Micrococcales</taxon>
        <taxon>Cellulomonadaceae</taxon>
        <taxon>Cellulomonas</taxon>
    </lineage>
</organism>
<dbReference type="SUPFAM" id="SSF52540">
    <property type="entry name" value="P-loop containing nucleoside triphosphate hydrolases"/>
    <property type="match status" value="1"/>
</dbReference>
<dbReference type="GO" id="GO:0005524">
    <property type="term" value="F:ATP binding"/>
    <property type="evidence" value="ECO:0007669"/>
    <property type="project" value="UniProtKB-KW"/>
</dbReference>
<keyword evidence="8" id="KW-1185">Reference proteome</keyword>
<evidence type="ECO:0000256" key="5">
    <source>
        <dbReference type="SAM" id="MobiDB-lite"/>
    </source>
</evidence>
<feature type="domain" description="ABC transporter" evidence="6">
    <location>
        <begin position="46"/>
        <end position="270"/>
    </location>
</feature>
<dbReference type="PROSITE" id="PS50893">
    <property type="entry name" value="ABC_TRANSPORTER_2"/>
    <property type="match status" value="1"/>
</dbReference>
<evidence type="ECO:0000256" key="1">
    <source>
        <dbReference type="ARBA" id="ARBA00005417"/>
    </source>
</evidence>
<comment type="similarity">
    <text evidence="1">Belongs to the ABC transporter superfamily.</text>
</comment>
<keyword evidence="4 7" id="KW-0067">ATP-binding</keyword>
<evidence type="ECO:0000256" key="3">
    <source>
        <dbReference type="ARBA" id="ARBA00022741"/>
    </source>
</evidence>
<reference evidence="7 8" key="1">
    <citation type="submission" date="2021-05" db="EMBL/GenBank/DDBJ databases">
        <title>Novel species in genus Cellulomonas.</title>
        <authorList>
            <person name="Zhang G."/>
        </authorList>
    </citation>
    <scope>NUCLEOTIDE SEQUENCE [LARGE SCALE GENOMIC DNA]</scope>
    <source>
        <strain evidence="8">zg-ZUI157</strain>
    </source>
</reference>
<dbReference type="PANTHER" id="PTHR43335:SF4">
    <property type="entry name" value="ABC TRANSPORTER, ATP-BINDING PROTEIN"/>
    <property type="match status" value="1"/>
</dbReference>
<evidence type="ECO:0000313" key="7">
    <source>
        <dbReference type="EMBL" id="QWC16064.1"/>
    </source>
</evidence>
<dbReference type="InterPro" id="IPR027417">
    <property type="entry name" value="P-loop_NTPase"/>
</dbReference>
<proteinExistence type="inferred from homology"/>
<gene>
    <name evidence="7" type="ORF">KKR89_17800</name>
</gene>
<dbReference type="InterPro" id="IPR003593">
    <property type="entry name" value="AAA+_ATPase"/>
</dbReference>
<keyword evidence="3" id="KW-0547">Nucleotide-binding</keyword>
<evidence type="ECO:0000259" key="6">
    <source>
        <dbReference type="PROSITE" id="PS50893"/>
    </source>
</evidence>